<gene>
    <name evidence="12" type="primary">LOC100730653</name>
</gene>
<keyword evidence="5 10" id="KW-0472">Membrane</keyword>
<evidence type="ECO:0000313" key="12">
    <source>
        <dbReference type="Ensembl" id="ENSCPOP00000021427.1"/>
    </source>
</evidence>
<keyword evidence="3" id="KW-0732">Signal</keyword>
<dbReference type="Ensembl" id="ENSCPOT00000032074.1">
    <property type="protein sequence ID" value="ENSCPOP00000021427.1"/>
    <property type="gene ID" value="ENSCPOG00000040495.1"/>
</dbReference>
<dbReference type="EMBL" id="AAKN02022572">
    <property type="status" value="NOT_ANNOTATED_CDS"/>
    <property type="molecule type" value="Genomic_DNA"/>
</dbReference>
<dbReference type="VEuPathDB" id="HostDB:ENSCPOG00000040495"/>
<evidence type="ECO:0000256" key="3">
    <source>
        <dbReference type="ARBA" id="ARBA00022729"/>
    </source>
</evidence>
<dbReference type="GO" id="GO:0006357">
    <property type="term" value="P:regulation of transcription by RNA polymerase II"/>
    <property type="evidence" value="ECO:0007669"/>
    <property type="project" value="TreeGrafter"/>
</dbReference>
<accession>A0A286X7M7</accession>
<evidence type="ECO:0000256" key="1">
    <source>
        <dbReference type="ARBA" id="ARBA00004479"/>
    </source>
</evidence>
<keyword evidence="7" id="KW-0325">Glycoprotein</keyword>
<dbReference type="SUPFAM" id="SSF48726">
    <property type="entry name" value="Immunoglobulin"/>
    <property type="match status" value="1"/>
</dbReference>
<dbReference type="InterPro" id="IPR013106">
    <property type="entry name" value="Ig_V-set"/>
</dbReference>
<dbReference type="GO" id="GO:0016020">
    <property type="term" value="C:membrane"/>
    <property type="evidence" value="ECO:0007669"/>
    <property type="project" value="UniProtKB-SubCell"/>
</dbReference>
<dbReference type="STRING" id="10141.ENSCPOP00000021427"/>
<keyword evidence="2 10" id="KW-0812">Transmembrane</keyword>
<dbReference type="Bgee" id="ENSCPOG00000040495">
    <property type="expression patterns" value="Expressed in liver and 11 other cell types or tissues"/>
</dbReference>
<dbReference type="PROSITE" id="PS50835">
    <property type="entry name" value="IG_LIKE"/>
    <property type="match status" value="1"/>
</dbReference>
<dbReference type="Gene3D" id="2.60.40.10">
    <property type="entry name" value="Immunoglobulins"/>
    <property type="match status" value="1"/>
</dbReference>
<dbReference type="InterPro" id="IPR013783">
    <property type="entry name" value="Ig-like_fold"/>
</dbReference>
<dbReference type="FunCoup" id="A0A286X7M7">
    <property type="interactions" value="255"/>
</dbReference>
<evidence type="ECO:0000256" key="10">
    <source>
        <dbReference type="SAM" id="Phobius"/>
    </source>
</evidence>
<organism evidence="12 13">
    <name type="scientific">Cavia porcellus</name>
    <name type="common">Guinea pig</name>
    <dbReference type="NCBI Taxonomy" id="10141"/>
    <lineage>
        <taxon>Eukaryota</taxon>
        <taxon>Metazoa</taxon>
        <taxon>Chordata</taxon>
        <taxon>Craniata</taxon>
        <taxon>Vertebrata</taxon>
        <taxon>Euteleostomi</taxon>
        <taxon>Mammalia</taxon>
        <taxon>Eutheria</taxon>
        <taxon>Euarchontoglires</taxon>
        <taxon>Glires</taxon>
        <taxon>Rodentia</taxon>
        <taxon>Hystricomorpha</taxon>
        <taxon>Caviidae</taxon>
        <taxon>Cavia</taxon>
    </lineage>
</organism>
<keyword evidence="8" id="KW-0393">Immunoglobulin domain</keyword>
<evidence type="ECO:0000256" key="9">
    <source>
        <dbReference type="ARBA" id="ARBA00038203"/>
    </source>
</evidence>
<proteinExistence type="inferred from homology"/>
<comment type="subcellular location">
    <subcellularLocation>
        <location evidence="1">Membrane</location>
        <topology evidence="1">Single-pass type I membrane protein</topology>
    </subcellularLocation>
</comment>
<name>A0A286X7M7_CAVPO</name>
<dbReference type="Pfam" id="PF07686">
    <property type="entry name" value="V-set"/>
    <property type="match status" value="1"/>
</dbReference>
<dbReference type="InterPro" id="IPR007110">
    <property type="entry name" value="Ig-like_dom"/>
</dbReference>
<keyword evidence="6" id="KW-1015">Disulfide bond</keyword>
<sequence>MCSLCGPVLFSSPGSLEEEIVVALGQNAQLPCTYSLPAPGSFVPVCWGRGACPAFDCWNLILRTDEKNVTYMASRRYTLERDFHKGDVSLTITNVTLDDSGTYCCRVQFPGPFNDGKFNIKLVIRPIEVTPAPTAQRGWIPTLPRTLTTEGRGPETQTSGMHHEKNQTQMFTLVKEFQASGATTKLGVYITAGVSAVVALMFIFGALTLLWYFHRKKNSQNASLITLASRLPSGLTNAGAEGIHSQENIYTIEENVYTTENVYSTENVYTMEDVYTMEENVYEVEDSSDHSCSVSSRQPE</sequence>
<evidence type="ECO:0000256" key="2">
    <source>
        <dbReference type="ARBA" id="ARBA00022692"/>
    </source>
</evidence>
<reference evidence="13" key="1">
    <citation type="journal article" date="2011" name="Nature">
        <title>A high-resolution map of human evolutionary constraint using 29 mammals.</title>
        <authorList>
            <person name="Lindblad-Toh K."/>
            <person name="Garber M."/>
            <person name="Zuk O."/>
            <person name="Lin M.F."/>
            <person name="Parker B.J."/>
            <person name="Washietl S."/>
            <person name="Kheradpour P."/>
            <person name="Ernst J."/>
            <person name="Jordan G."/>
            <person name="Mauceli E."/>
            <person name="Ward L.D."/>
            <person name="Lowe C.B."/>
            <person name="Holloway A.K."/>
            <person name="Clamp M."/>
            <person name="Gnerre S."/>
            <person name="Alfoldi J."/>
            <person name="Beal K."/>
            <person name="Chang J."/>
            <person name="Clawson H."/>
            <person name="Cuff J."/>
            <person name="Di Palma F."/>
            <person name="Fitzgerald S."/>
            <person name="Flicek P."/>
            <person name="Guttman M."/>
            <person name="Hubisz M.J."/>
            <person name="Jaffe D.B."/>
            <person name="Jungreis I."/>
            <person name="Kent W.J."/>
            <person name="Kostka D."/>
            <person name="Lara M."/>
            <person name="Martins A.L."/>
            <person name="Massingham T."/>
            <person name="Moltke I."/>
            <person name="Raney B.J."/>
            <person name="Rasmussen M.D."/>
            <person name="Robinson J."/>
            <person name="Stark A."/>
            <person name="Vilella A.J."/>
            <person name="Wen J."/>
            <person name="Xie X."/>
            <person name="Zody M.C."/>
            <person name="Baldwin J."/>
            <person name="Bloom T."/>
            <person name="Chin C.W."/>
            <person name="Heiman D."/>
            <person name="Nicol R."/>
            <person name="Nusbaum C."/>
            <person name="Young S."/>
            <person name="Wilkinson J."/>
            <person name="Worley K.C."/>
            <person name="Kovar C.L."/>
            <person name="Muzny D.M."/>
            <person name="Gibbs R.A."/>
            <person name="Cree A."/>
            <person name="Dihn H.H."/>
            <person name="Fowler G."/>
            <person name="Jhangiani S."/>
            <person name="Joshi V."/>
            <person name="Lee S."/>
            <person name="Lewis L.R."/>
            <person name="Nazareth L.V."/>
            <person name="Okwuonu G."/>
            <person name="Santibanez J."/>
            <person name="Warren W.C."/>
            <person name="Mardis E.R."/>
            <person name="Weinstock G.M."/>
            <person name="Wilson R.K."/>
            <person name="Delehaunty K."/>
            <person name="Dooling D."/>
            <person name="Fronik C."/>
            <person name="Fulton L."/>
            <person name="Fulton B."/>
            <person name="Graves T."/>
            <person name="Minx P."/>
            <person name="Sodergren E."/>
            <person name="Birney E."/>
            <person name="Margulies E.H."/>
            <person name="Herrero J."/>
            <person name="Green E.D."/>
            <person name="Haussler D."/>
            <person name="Siepel A."/>
            <person name="Goldman N."/>
            <person name="Pollard K.S."/>
            <person name="Pedersen J.S."/>
            <person name="Lander E.S."/>
            <person name="Kellis M."/>
        </authorList>
    </citation>
    <scope>NUCLEOTIDE SEQUENCE [LARGE SCALE GENOMIC DNA]</scope>
    <source>
        <strain evidence="13">2N</strain>
    </source>
</reference>
<dbReference type="GeneTree" id="ENSGT00940000154444"/>
<dbReference type="InterPro" id="IPR003599">
    <property type="entry name" value="Ig_sub"/>
</dbReference>
<dbReference type="Proteomes" id="UP000005447">
    <property type="component" value="Unassembled WGS sequence"/>
</dbReference>
<keyword evidence="13" id="KW-1185">Reference proteome</keyword>
<feature type="domain" description="Ig-like" evidence="11">
    <location>
        <begin position="7"/>
        <end position="108"/>
    </location>
</feature>
<feature type="transmembrane region" description="Helical" evidence="10">
    <location>
        <begin position="186"/>
        <end position="213"/>
    </location>
</feature>
<evidence type="ECO:0000256" key="8">
    <source>
        <dbReference type="ARBA" id="ARBA00023319"/>
    </source>
</evidence>
<evidence type="ECO:0000256" key="4">
    <source>
        <dbReference type="ARBA" id="ARBA00022989"/>
    </source>
</evidence>
<dbReference type="AlphaFoldDB" id="A0A286X7M7"/>
<evidence type="ECO:0000256" key="6">
    <source>
        <dbReference type="ARBA" id="ARBA00023157"/>
    </source>
</evidence>
<dbReference type="InParanoid" id="A0A286X7M7"/>
<keyword evidence="4 10" id="KW-1133">Transmembrane helix</keyword>
<dbReference type="InterPro" id="IPR036179">
    <property type="entry name" value="Ig-like_dom_sf"/>
</dbReference>
<dbReference type="PANTHER" id="PTHR15498:SF73">
    <property type="entry name" value="HEPATITIS A VIRUS CELLULAR RECEPTOR 2"/>
    <property type="match status" value="1"/>
</dbReference>
<evidence type="ECO:0000256" key="5">
    <source>
        <dbReference type="ARBA" id="ARBA00023136"/>
    </source>
</evidence>
<dbReference type="SMART" id="SM00409">
    <property type="entry name" value="IG"/>
    <property type="match status" value="1"/>
</dbReference>
<reference evidence="12" key="3">
    <citation type="submission" date="2025-09" db="UniProtKB">
        <authorList>
            <consortium name="Ensembl"/>
        </authorList>
    </citation>
    <scope>IDENTIFICATION</scope>
    <source>
        <strain evidence="12">2N</strain>
    </source>
</reference>
<evidence type="ECO:0000313" key="13">
    <source>
        <dbReference type="Proteomes" id="UP000005447"/>
    </source>
</evidence>
<protein>
    <recommendedName>
        <fullName evidence="11">Ig-like domain-containing protein</fullName>
    </recommendedName>
</protein>
<dbReference type="PANTHER" id="PTHR15498">
    <property type="entry name" value="T-CELL IMMUNOGLOBULIN AND MUCIN DOMAIN CONTAINING TIM"/>
    <property type="match status" value="1"/>
</dbReference>
<dbReference type="FunFam" id="2.60.40.10:FF:000774">
    <property type="entry name" value="Hepatitis A virus cellular receptor 1"/>
    <property type="match status" value="1"/>
</dbReference>
<evidence type="ECO:0000259" key="11">
    <source>
        <dbReference type="PROSITE" id="PS50835"/>
    </source>
</evidence>
<reference evidence="12" key="2">
    <citation type="submission" date="2025-08" db="UniProtKB">
        <authorList>
            <consortium name="Ensembl"/>
        </authorList>
    </citation>
    <scope>IDENTIFICATION</scope>
    <source>
        <strain evidence="12">2N</strain>
    </source>
</reference>
<dbReference type="InterPro" id="IPR051669">
    <property type="entry name" value="Immune_Mod/Transcr_Coactivator"/>
</dbReference>
<evidence type="ECO:0000256" key="7">
    <source>
        <dbReference type="ARBA" id="ARBA00023180"/>
    </source>
</evidence>
<comment type="similarity">
    <text evidence="9">Belongs to the immunoglobulin superfamily. TIM family.</text>
</comment>
<dbReference type="GO" id="GO:0016592">
    <property type="term" value="C:mediator complex"/>
    <property type="evidence" value="ECO:0007669"/>
    <property type="project" value="TreeGrafter"/>
</dbReference>